<organism evidence="3 4">
    <name type="scientific">Legionella pneumophila</name>
    <dbReference type="NCBI Taxonomy" id="446"/>
    <lineage>
        <taxon>Bacteria</taxon>
        <taxon>Pseudomonadati</taxon>
        <taxon>Pseudomonadota</taxon>
        <taxon>Gammaproteobacteria</taxon>
        <taxon>Legionellales</taxon>
        <taxon>Legionellaceae</taxon>
        <taxon>Legionella</taxon>
    </lineage>
</organism>
<sequence>MVKVELVYIANSKNCLHYKMDLKQGATVEEALIKSNIYSICPETRELPVGVYGKRVSVDQVLKEGDRIEIYRPLILDPKEKRRKLAQFKK</sequence>
<dbReference type="InterPro" id="IPR016155">
    <property type="entry name" value="Mopterin_synth/thiamin_S_b"/>
</dbReference>
<dbReference type="HAMAP" id="MF_00460">
    <property type="entry name" value="UPF0125_RnfH"/>
    <property type="match status" value="1"/>
</dbReference>
<comment type="caution">
    <text evidence="3">The sequence shown here is derived from an EMBL/GenBank/DDBJ whole genome shotgun (WGS) entry which is preliminary data.</text>
</comment>
<dbReference type="EMBL" id="DACWOD010000005">
    <property type="protein sequence ID" value="HAU2396354.1"/>
    <property type="molecule type" value="Genomic_DNA"/>
</dbReference>
<dbReference type="PANTHER" id="PTHR37483">
    <property type="entry name" value="UPF0125 PROTEIN RATB"/>
    <property type="match status" value="1"/>
</dbReference>
<reference evidence="3" key="2">
    <citation type="submission" date="2019-09" db="EMBL/GenBank/DDBJ databases">
        <authorList>
            <consortium name="NCBI Pathogen Detection Project"/>
        </authorList>
    </citation>
    <scope>NUCLEOTIDE SEQUENCE</scope>
    <source>
        <strain evidence="3">CL18-200174</strain>
    </source>
</reference>
<name>A0A128SKU1_LEGPN</name>
<protein>
    <recommendedName>
        <fullName evidence="2">UPF0125 protein JBK99_08425</fullName>
    </recommendedName>
</protein>
<dbReference type="NCBIfam" id="NF002490">
    <property type="entry name" value="PRK01777.1"/>
    <property type="match status" value="1"/>
</dbReference>
<evidence type="ECO:0000256" key="2">
    <source>
        <dbReference type="HAMAP-Rule" id="MF_00460"/>
    </source>
</evidence>
<dbReference type="RefSeq" id="WP_027264834.1">
    <property type="nucleotide sequence ID" value="NZ_AP024961.1"/>
</dbReference>
<dbReference type="Gene3D" id="3.10.20.280">
    <property type="entry name" value="RnfH-like"/>
    <property type="match status" value="1"/>
</dbReference>
<evidence type="ECO:0000256" key="1">
    <source>
        <dbReference type="ARBA" id="ARBA00010645"/>
    </source>
</evidence>
<gene>
    <name evidence="3" type="ORF">JBK99_08425</name>
</gene>
<dbReference type="InterPro" id="IPR005346">
    <property type="entry name" value="RnfH"/>
</dbReference>
<dbReference type="InterPro" id="IPR037021">
    <property type="entry name" value="RnfH_sf"/>
</dbReference>
<reference evidence="3" key="1">
    <citation type="journal article" date="2018" name="Genome Biol.">
        <title>SKESA: strategic k-mer extension for scrupulous assemblies.</title>
        <authorList>
            <person name="Souvorov A."/>
            <person name="Agarwala R."/>
            <person name="Lipman D.J."/>
        </authorList>
    </citation>
    <scope>NUCLEOTIDE SEQUENCE</scope>
    <source>
        <strain evidence="3">CL18-200174</strain>
    </source>
</reference>
<evidence type="ECO:0000313" key="4">
    <source>
        <dbReference type="Proteomes" id="UP000863577"/>
    </source>
</evidence>
<evidence type="ECO:0000313" key="3">
    <source>
        <dbReference type="EMBL" id="HAU2396354.1"/>
    </source>
</evidence>
<dbReference type="Proteomes" id="UP000863577">
    <property type="component" value="Unassembled WGS sequence"/>
</dbReference>
<dbReference type="SUPFAM" id="SSF54285">
    <property type="entry name" value="MoaD/ThiS"/>
    <property type="match status" value="1"/>
</dbReference>
<accession>A0A128SKU1</accession>
<comment type="similarity">
    <text evidence="1 2">Belongs to the UPF0125 (RnfH) family.</text>
</comment>
<dbReference type="Pfam" id="PF03658">
    <property type="entry name" value="Ub-RnfH"/>
    <property type="match status" value="1"/>
</dbReference>
<dbReference type="AlphaFoldDB" id="A0A128SKU1"/>
<dbReference type="PANTHER" id="PTHR37483:SF1">
    <property type="entry name" value="UPF0125 PROTEIN RATB"/>
    <property type="match status" value="1"/>
</dbReference>
<proteinExistence type="inferred from homology"/>